<dbReference type="GO" id="GO:0009294">
    <property type="term" value="P:DNA-mediated transformation"/>
    <property type="evidence" value="ECO:0007669"/>
    <property type="project" value="InterPro"/>
</dbReference>
<organism evidence="3 4">
    <name type="scientific">Sphingobacterium yanglingense</name>
    <dbReference type="NCBI Taxonomy" id="1437280"/>
    <lineage>
        <taxon>Bacteria</taxon>
        <taxon>Pseudomonadati</taxon>
        <taxon>Bacteroidota</taxon>
        <taxon>Sphingobacteriia</taxon>
        <taxon>Sphingobacteriales</taxon>
        <taxon>Sphingobacteriaceae</taxon>
        <taxon>Sphingobacterium</taxon>
    </lineage>
</organism>
<dbReference type="InterPro" id="IPR003583">
    <property type="entry name" value="Hlx-hairpin-Hlx_DNA-bd_motif"/>
</dbReference>
<accession>A0A4R6WBD1</accession>
<dbReference type="Pfam" id="PF02481">
    <property type="entry name" value="DNA_processg_A"/>
    <property type="match status" value="1"/>
</dbReference>
<dbReference type="Pfam" id="PF17782">
    <property type="entry name" value="WHD_DprA"/>
    <property type="match status" value="1"/>
</dbReference>
<dbReference type="EMBL" id="SNYV01000015">
    <property type="protein sequence ID" value="TDQ76699.1"/>
    <property type="molecule type" value="Genomic_DNA"/>
</dbReference>
<feature type="domain" description="Helix-hairpin-helix DNA-binding motif class 1" evidence="2">
    <location>
        <begin position="7"/>
        <end position="26"/>
    </location>
</feature>
<dbReference type="Proteomes" id="UP000295292">
    <property type="component" value="Unassembled WGS sequence"/>
</dbReference>
<proteinExistence type="inferred from homology"/>
<dbReference type="PANTHER" id="PTHR43022:SF1">
    <property type="entry name" value="PROTEIN SMF"/>
    <property type="match status" value="1"/>
</dbReference>
<dbReference type="InterPro" id="IPR057666">
    <property type="entry name" value="DrpA_SLOG"/>
</dbReference>
<comment type="similarity">
    <text evidence="1">Belongs to the DprA/Smf family.</text>
</comment>
<dbReference type="InterPro" id="IPR036388">
    <property type="entry name" value="WH-like_DNA-bd_sf"/>
</dbReference>
<protein>
    <submittedName>
        <fullName evidence="3">DNA processing protein</fullName>
    </submittedName>
</protein>
<keyword evidence="4" id="KW-1185">Reference proteome</keyword>
<dbReference type="Gene3D" id="1.10.10.10">
    <property type="entry name" value="Winged helix-like DNA-binding domain superfamily/Winged helix DNA-binding domain"/>
    <property type="match status" value="1"/>
</dbReference>
<name>A0A4R6WBD1_9SPHI</name>
<dbReference type="NCBIfam" id="TIGR00732">
    <property type="entry name" value="dprA"/>
    <property type="match status" value="1"/>
</dbReference>
<dbReference type="GO" id="GO:0006281">
    <property type="term" value="P:DNA repair"/>
    <property type="evidence" value="ECO:0007669"/>
    <property type="project" value="InterPro"/>
</dbReference>
<dbReference type="InterPro" id="IPR041614">
    <property type="entry name" value="DprA_WH"/>
</dbReference>
<reference evidence="3 4" key="1">
    <citation type="submission" date="2019-03" db="EMBL/GenBank/DDBJ databases">
        <title>Genomic Encyclopedia of Archaeal and Bacterial Type Strains, Phase II (KMG-II): from individual species to whole genera.</title>
        <authorList>
            <person name="Goeker M."/>
        </authorList>
    </citation>
    <scope>NUCLEOTIDE SEQUENCE [LARGE SCALE GENOMIC DNA]</scope>
    <source>
        <strain evidence="3 4">DSM 28353</strain>
    </source>
</reference>
<comment type="caution">
    <text evidence="3">The sequence shown here is derived from an EMBL/GenBank/DDBJ whole genome shotgun (WGS) entry which is preliminary data.</text>
</comment>
<dbReference type="SUPFAM" id="SSF47781">
    <property type="entry name" value="RuvA domain 2-like"/>
    <property type="match status" value="1"/>
</dbReference>
<feature type="domain" description="Helix-hairpin-helix DNA-binding motif class 1" evidence="2">
    <location>
        <begin position="39"/>
        <end position="58"/>
    </location>
</feature>
<evidence type="ECO:0000313" key="4">
    <source>
        <dbReference type="Proteomes" id="UP000295292"/>
    </source>
</evidence>
<dbReference type="InterPro" id="IPR010994">
    <property type="entry name" value="RuvA_2-like"/>
</dbReference>
<evidence type="ECO:0000313" key="3">
    <source>
        <dbReference type="EMBL" id="TDQ76699.1"/>
    </source>
</evidence>
<dbReference type="PANTHER" id="PTHR43022">
    <property type="entry name" value="PROTEIN SMF"/>
    <property type="match status" value="1"/>
</dbReference>
<dbReference type="GO" id="GO:0003677">
    <property type="term" value="F:DNA binding"/>
    <property type="evidence" value="ECO:0007669"/>
    <property type="project" value="InterPro"/>
</dbReference>
<sequence length="366" mass="40582">MNILDKIALTKIKGIGSKLSCNLLEYCGSADAIFNNSKKALLAIPGIGPAAVESILSKSYLKEAEAELEFIQKHQIEAIWIEDDKYPSRLRHCEDAPLLLYYKGSVDLNPNRVISIVGSRNSTHYGQRICEKLVEQLATLDVHIISGLAYGIDVLAHQYAVKQQIPTIGVLGHGLDRIYPANHREIASKMLNNGGLLTEFPSGTNPDRQNFPMRNRIIAGLADVTIVIEAAMKGGALITAEIANGYNRDVCAFPGSIEQEYSAGCNYLIKTNRAHLIRNAEDLCYLMNWDSISSKPEKQLVLLPKSLTRDEQKVYNFLSEQELGQATIDQIACYCDWPQSKLAIILLEMELEGHLLSLPGKVFKLI</sequence>
<evidence type="ECO:0000256" key="1">
    <source>
        <dbReference type="ARBA" id="ARBA00006525"/>
    </source>
</evidence>
<dbReference type="RefSeq" id="WP_133585498.1">
    <property type="nucleotide sequence ID" value="NZ_SNYV01000015.1"/>
</dbReference>
<dbReference type="SMART" id="SM00278">
    <property type="entry name" value="HhH1"/>
    <property type="match status" value="2"/>
</dbReference>
<dbReference type="SUPFAM" id="SSF102405">
    <property type="entry name" value="MCP/YpsA-like"/>
    <property type="match status" value="1"/>
</dbReference>
<dbReference type="InterPro" id="IPR003488">
    <property type="entry name" value="DprA"/>
</dbReference>
<dbReference type="AlphaFoldDB" id="A0A4R6WBD1"/>
<dbReference type="Gene3D" id="3.40.50.450">
    <property type="match status" value="1"/>
</dbReference>
<dbReference type="Pfam" id="PF14520">
    <property type="entry name" value="HHH_5"/>
    <property type="match status" value="1"/>
</dbReference>
<dbReference type="OrthoDB" id="9785707at2"/>
<evidence type="ECO:0000259" key="2">
    <source>
        <dbReference type="SMART" id="SM00278"/>
    </source>
</evidence>
<gene>
    <name evidence="3" type="ORF">CLV99_3292</name>
</gene>